<keyword evidence="5 9" id="KW-0812">Transmembrane</keyword>
<dbReference type="GO" id="GO:0005432">
    <property type="term" value="F:calcium:sodium antiporter activity"/>
    <property type="evidence" value="ECO:0007669"/>
    <property type="project" value="TreeGrafter"/>
</dbReference>
<dbReference type="GO" id="GO:0042383">
    <property type="term" value="C:sarcolemma"/>
    <property type="evidence" value="ECO:0007669"/>
    <property type="project" value="TreeGrafter"/>
</dbReference>
<evidence type="ECO:0000256" key="7">
    <source>
        <dbReference type="ARBA" id="ARBA00023065"/>
    </source>
</evidence>
<evidence type="ECO:0000256" key="6">
    <source>
        <dbReference type="ARBA" id="ARBA00022989"/>
    </source>
</evidence>
<comment type="subcellular location">
    <subcellularLocation>
        <location evidence="1">Endomembrane system</location>
        <topology evidence="1">Multi-pass membrane protein</topology>
    </subcellularLocation>
</comment>
<sequence length="145" mass="15787">MKTPPCRDGLILPALAVSPRNAVLYLIGLLYSFLGISIAADVFMCSIERITSTTRRVRKKQDKGVLMAGNMPEEEEYEEVKVWNPTVANLTLMALGSSAPEILLSIIEIVGNGFRSGELGPGTIVGKDSVVIFCFASNLFRHISE</sequence>
<dbReference type="OrthoDB" id="418484at2759"/>
<feature type="transmembrane region" description="Helical" evidence="9">
    <location>
        <begin position="22"/>
        <end position="47"/>
    </location>
</feature>
<feature type="domain" description="Sodium/calcium exchanger membrane region" evidence="10">
    <location>
        <begin position="25"/>
        <end position="134"/>
    </location>
</feature>
<keyword evidence="6 9" id="KW-1133">Transmembrane helix</keyword>
<dbReference type="GO" id="GO:0012505">
    <property type="term" value="C:endomembrane system"/>
    <property type="evidence" value="ECO:0007669"/>
    <property type="project" value="UniProtKB-SubCell"/>
</dbReference>
<evidence type="ECO:0000256" key="2">
    <source>
        <dbReference type="ARBA" id="ARBA00022448"/>
    </source>
</evidence>
<dbReference type="InterPro" id="IPR044880">
    <property type="entry name" value="NCX_ion-bd_dom_sf"/>
</dbReference>
<protein>
    <recommendedName>
        <fullName evidence="10">Sodium/calcium exchanger membrane region domain-containing protein</fullName>
    </recommendedName>
</protein>
<evidence type="ECO:0000256" key="1">
    <source>
        <dbReference type="ARBA" id="ARBA00004127"/>
    </source>
</evidence>
<keyword evidence="3" id="KW-0050">Antiport</keyword>
<dbReference type="Pfam" id="PF01699">
    <property type="entry name" value="Na_Ca_ex"/>
    <property type="match status" value="1"/>
</dbReference>
<keyword evidence="4" id="KW-0106">Calcium</keyword>
<name>A0A368GCE0_ANCCA</name>
<keyword evidence="2" id="KW-0813">Transport</keyword>
<dbReference type="EMBL" id="JOJR01000213">
    <property type="protein sequence ID" value="RCN42022.1"/>
    <property type="molecule type" value="Genomic_DNA"/>
</dbReference>
<dbReference type="Gene3D" id="1.20.1420.30">
    <property type="entry name" value="NCX, central ion-binding region"/>
    <property type="match status" value="1"/>
</dbReference>
<gene>
    <name evidence="11" type="ORF">ANCCAN_12009</name>
</gene>
<keyword evidence="12" id="KW-1185">Reference proteome</keyword>
<evidence type="ECO:0000259" key="10">
    <source>
        <dbReference type="Pfam" id="PF01699"/>
    </source>
</evidence>
<keyword evidence="7" id="KW-0406">Ion transport</keyword>
<dbReference type="GO" id="GO:0030424">
    <property type="term" value="C:axon"/>
    <property type="evidence" value="ECO:0007669"/>
    <property type="project" value="TreeGrafter"/>
</dbReference>
<dbReference type="GO" id="GO:0098794">
    <property type="term" value="C:postsynapse"/>
    <property type="evidence" value="ECO:0007669"/>
    <property type="project" value="TreeGrafter"/>
</dbReference>
<evidence type="ECO:0000313" key="12">
    <source>
        <dbReference type="Proteomes" id="UP000252519"/>
    </source>
</evidence>
<evidence type="ECO:0000256" key="5">
    <source>
        <dbReference type="ARBA" id="ARBA00022692"/>
    </source>
</evidence>
<evidence type="ECO:0000256" key="8">
    <source>
        <dbReference type="ARBA" id="ARBA00023136"/>
    </source>
</evidence>
<dbReference type="PANTHER" id="PTHR11878">
    <property type="entry name" value="SODIUM/CALCIUM EXCHANGER"/>
    <property type="match status" value="1"/>
</dbReference>
<evidence type="ECO:0000256" key="4">
    <source>
        <dbReference type="ARBA" id="ARBA00022568"/>
    </source>
</evidence>
<proteinExistence type="predicted"/>
<dbReference type="PANTHER" id="PTHR11878:SF76">
    <property type="entry name" value="CALX-BETA DOMAIN-CONTAINING PROTEIN"/>
    <property type="match status" value="1"/>
</dbReference>
<evidence type="ECO:0000256" key="3">
    <source>
        <dbReference type="ARBA" id="ARBA00022449"/>
    </source>
</evidence>
<evidence type="ECO:0000256" key="9">
    <source>
        <dbReference type="SAM" id="Phobius"/>
    </source>
</evidence>
<reference evidence="11 12" key="1">
    <citation type="submission" date="2014-10" db="EMBL/GenBank/DDBJ databases">
        <title>Draft genome of the hookworm Ancylostoma caninum.</title>
        <authorList>
            <person name="Mitreva M."/>
        </authorList>
    </citation>
    <scope>NUCLEOTIDE SEQUENCE [LARGE SCALE GENOMIC DNA]</scope>
    <source>
        <strain evidence="11 12">Baltimore</strain>
    </source>
</reference>
<dbReference type="InterPro" id="IPR051171">
    <property type="entry name" value="CaCA"/>
</dbReference>
<dbReference type="InterPro" id="IPR004837">
    <property type="entry name" value="NaCa_Exmemb"/>
</dbReference>
<organism evidence="11 12">
    <name type="scientific">Ancylostoma caninum</name>
    <name type="common">Dog hookworm</name>
    <dbReference type="NCBI Taxonomy" id="29170"/>
    <lineage>
        <taxon>Eukaryota</taxon>
        <taxon>Metazoa</taxon>
        <taxon>Ecdysozoa</taxon>
        <taxon>Nematoda</taxon>
        <taxon>Chromadorea</taxon>
        <taxon>Rhabditida</taxon>
        <taxon>Rhabditina</taxon>
        <taxon>Rhabditomorpha</taxon>
        <taxon>Strongyloidea</taxon>
        <taxon>Ancylostomatidae</taxon>
        <taxon>Ancylostomatinae</taxon>
        <taxon>Ancylostoma</taxon>
    </lineage>
</organism>
<dbReference type="GO" id="GO:0098703">
    <property type="term" value="P:calcium ion import across plasma membrane"/>
    <property type="evidence" value="ECO:0007669"/>
    <property type="project" value="TreeGrafter"/>
</dbReference>
<dbReference type="AlphaFoldDB" id="A0A368GCE0"/>
<keyword evidence="8 9" id="KW-0472">Membrane</keyword>
<keyword evidence="4" id="KW-0109">Calcium transport</keyword>
<accession>A0A368GCE0</accession>
<comment type="caution">
    <text evidence="11">The sequence shown here is derived from an EMBL/GenBank/DDBJ whole genome shotgun (WGS) entry which is preliminary data.</text>
</comment>
<dbReference type="Proteomes" id="UP000252519">
    <property type="component" value="Unassembled WGS sequence"/>
</dbReference>
<evidence type="ECO:0000313" key="11">
    <source>
        <dbReference type="EMBL" id="RCN42022.1"/>
    </source>
</evidence>
<dbReference type="STRING" id="29170.A0A368GCE0"/>